<feature type="transmembrane region" description="Helical" evidence="2">
    <location>
        <begin position="962"/>
        <end position="983"/>
    </location>
</feature>
<dbReference type="Gene3D" id="3.30.70.1430">
    <property type="entry name" value="Multidrug efflux transporter AcrB pore domain"/>
    <property type="match status" value="2"/>
</dbReference>
<reference evidence="3 4" key="1">
    <citation type="submission" date="2020-05" db="EMBL/GenBank/DDBJ databases">
        <authorList>
            <person name="Whitworth D."/>
        </authorList>
    </citation>
    <scope>NUCLEOTIDE SEQUENCE [LARGE SCALE GENOMIC DNA]</scope>
    <source>
        <strain evidence="3 4">CA046A</strain>
    </source>
</reference>
<dbReference type="Gene3D" id="3.30.70.1440">
    <property type="entry name" value="Multidrug efflux transporter AcrB pore domain"/>
    <property type="match status" value="1"/>
</dbReference>
<keyword evidence="2" id="KW-0812">Transmembrane</keyword>
<dbReference type="PANTHER" id="PTHR32063:SF0">
    <property type="entry name" value="SWARMING MOTILITY PROTEIN SWRC"/>
    <property type="match status" value="1"/>
</dbReference>
<dbReference type="GO" id="GO:0005886">
    <property type="term" value="C:plasma membrane"/>
    <property type="evidence" value="ECO:0007669"/>
    <property type="project" value="TreeGrafter"/>
</dbReference>
<protein>
    <submittedName>
        <fullName evidence="3">Efflux RND transporter permease subunit</fullName>
    </submittedName>
</protein>
<dbReference type="SUPFAM" id="SSF82693">
    <property type="entry name" value="Multidrug efflux transporter AcrB pore domain, PN1, PN2, PC1 and PC2 subdomains"/>
    <property type="match status" value="3"/>
</dbReference>
<sequence>MFISDFAIKRPIITITAMVALVVFGIVALFNLETDEFPDVQQPVINVTIAYPGASPETVEREIVEPIEDAIFAISGVDGKKTTSSSTDSLANFTVFFDFEKDIQEASQDIRDAISSKRADLPQEMEEPILTRFDPSDQPIVSLVLTSKALDVPALTLIADPLVVGDLRSVPGVAQATVVGGVDREMTVQVRPAALQAAGLSVAQVVAALQAQNLAAPVGRLNTELQERTIRLKGRLETPEDFAQVPIAERGGRTLRLGEVADVFAGTEEPRTLSLYNGAQAVGIEVIKAKGYSTTEVADGVRERVKMLQQRLPANAKLEIVRDAGTRVENSVVNVQQALIEGALLTVLVVFLFLNSWRSTVITGLALPVSVLASFVSVWAFGFTLNTMSLLGLTLAIGILIDDAIVVRENIVRHVEMGKDHYTASREGTSEIGLAVAATTFSIVAVFVPVAFMYGVAGQWFKPFALTIACSVLVSLFVSFSLDPMLSAYWPDPQVEKGERRNFISRGLARFNHWFDRQADRYKGVIAWALDHRLAMVLLAAGSLVGAVALQGVFGGAGFVPVSDRAEIEMLVETPAGSSLDYTRRKVEEVSRLTRQHPEVAYTYTTIGVPLPLRSPGVDQALVYVRLKPKTERKASQEVLGKTLRQELLAVGGANVSVFTSGFGGAIKSIQLELRGPESQGLNQFAQQVMKEVKQVPGAVDVGLSTRGEKPELEVELNRGVAGQLNVTVGQVAQSLRPAFAGLDSGDWVDPIGETRDVMVRLAPQFRENPSDLAQLPLVVGSTATGAPVVVPLGQVASVKQTVGPAQIDHLNREKVINVQANVAGRSLSEVMNDVQTRLKAVKVPPGYEVSTGGESADQQEVFGRVFLALGVAVMLMYLILVIQFGSFIDPLAILVSLPLSLIGVVLALVVTGDTLNIMSLIGVILLMGIVAKNAILLIDFAKWQHEKGLPLREALIEAGRIRLRPIIMTTLALIAGMVPVALGHGEGGDFRAPLGRAVIGGVITSTLLTLLVIPTVYEILTDARTWMTGKLRRVFKSHGQAHGQAHGPAHGPAQGGGEPRPQPQARQD</sequence>
<comment type="caution">
    <text evidence="3">The sequence shown here is derived from an EMBL/GenBank/DDBJ whole genome shotgun (WGS) entry which is preliminary data.</text>
</comment>
<feature type="transmembrane region" description="Helical" evidence="2">
    <location>
        <begin position="335"/>
        <end position="354"/>
    </location>
</feature>
<feature type="transmembrane region" description="Helical" evidence="2">
    <location>
        <begin position="534"/>
        <end position="560"/>
    </location>
</feature>
<dbReference type="PANTHER" id="PTHR32063">
    <property type="match status" value="1"/>
</dbReference>
<dbReference type="EMBL" id="JABFJW010000166">
    <property type="protein sequence ID" value="NOK11541.1"/>
    <property type="molecule type" value="Genomic_DNA"/>
</dbReference>
<feature type="region of interest" description="Disordered" evidence="1">
    <location>
        <begin position="1038"/>
        <end position="1069"/>
    </location>
</feature>
<evidence type="ECO:0000313" key="4">
    <source>
        <dbReference type="Proteomes" id="UP000528460"/>
    </source>
</evidence>
<proteinExistence type="predicted"/>
<evidence type="ECO:0000313" key="3">
    <source>
        <dbReference type="EMBL" id="NOK11541.1"/>
    </source>
</evidence>
<name>A0A7Y4JUQ5_9BACT</name>
<feature type="transmembrane region" description="Helical" evidence="2">
    <location>
        <begin position="866"/>
        <end position="885"/>
    </location>
</feature>
<dbReference type="InterPro" id="IPR001036">
    <property type="entry name" value="Acrflvin-R"/>
</dbReference>
<dbReference type="RefSeq" id="WP_171417265.1">
    <property type="nucleotide sequence ID" value="NZ_JABFJW010000166.1"/>
</dbReference>
<feature type="transmembrane region" description="Helical" evidence="2">
    <location>
        <begin position="918"/>
        <end position="941"/>
    </location>
</feature>
<feature type="transmembrane region" description="Helical" evidence="2">
    <location>
        <begin position="892"/>
        <end position="912"/>
    </location>
</feature>
<dbReference type="Gene3D" id="3.30.2090.10">
    <property type="entry name" value="Multidrug efflux transporter AcrB TolC docking domain, DN and DC subdomains"/>
    <property type="match status" value="2"/>
</dbReference>
<dbReference type="SUPFAM" id="SSF82866">
    <property type="entry name" value="Multidrug efflux transporter AcrB transmembrane domain"/>
    <property type="match status" value="2"/>
</dbReference>
<organism evidence="3 4">
    <name type="scientific">Corallococcus exercitus</name>
    <dbReference type="NCBI Taxonomy" id="2316736"/>
    <lineage>
        <taxon>Bacteria</taxon>
        <taxon>Pseudomonadati</taxon>
        <taxon>Myxococcota</taxon>
        <taxon>Myxococcia</taxon>
        <taxon>Myxococcales</taxon>
        <taxon>Cystobacterineae</taxon>
        <taxon>Myxococcaceae</taxon>
        <taxon>Corallococcus</taxon>
    </lineage>
</organism>
<dbReference type="Gene3D" id="3.30.70.1320">
    <property type="entry name" value="Multidrug efflux transporter AcrB pore domain like"/>
    <property type="match status" value="1"/>
</dbReference>
<evidence type="ECO:0000256" key="2">
    <source>
        <dbReference type="SAM" id="Phobius"/>
    </source>
</evidence>
<dbReference type="Proteomes" id="UP000528460">
    <property type="component" value="Unassembled WGS sequence"/>
</dbReference>
<dbReference type="AlphaFoldDB" id="A0A7Y4JUQ5"/>
<feature type="transmembrane region" description="Helical" evidence="2">
    <location>
        <begin position="361"/>
        <end position="382"/>
    </location>
</feature>
<feature type="transmembrane region" description="Helical" evidence="2">
    <location>
        <begin position="460"/>
        <end position="480"/>
    </location>
</feature>
<feature type="transmembrane region" description="Helical" evidence="2">
    <location>
        <begin position="432"/>
        <end position="454"/>
    </location>
</feature>
<feature type="transmembrane region" description="Helical" evidence="2">
    <location>
        <begin position="995"/>
        <end position="1018"/>
    </location>
</feature>
<accession>A0A7Y4JUQ5</accession>
<feature type="compositionally biased region" description="Low complexity" evidence="1">
    <location>
        <begin position="1039"/>
        <end position="1053"/>
    </location>
</feature>
<feature type="transmembrane region" description="Helical" evidence="2">
    <location>
        <begin position="388"/>
        <end position="411"/>
    </location>
</feature>
<dbReference type="SUPFAM" id="SSF82714">
    <property type="entry name" value="Multidrug efflux transporter AcrB TolC docking domain, DN and DC subdomains"/>
    <property type="match status" value="2"/>
</dbReference>
<dbReference type="Pfam" id="PF00873">
    <property type="entry name" value="ACR_tran"/>
    <property type="match status" value="1"/>
</dbReference>
<gene>
    <name evidence="3" type="ORF">HNS30_21085</name>
</gene>
<keyword evidence="2" id="KW-0472">Membrane</keyword>
<dbReference type="GO" id="GO:0042910">
    <property type="term" value="F:xenobiotic transmembrane transporter activity"/>
    <property type="evidence" value="ECO:0007669"/>
    <property type="project" value="TreeGrafter"/>
</dbReference>
<dbReference type="InterPro" id="IPR027463">
    <property type="entry name" value="AcrB_DN_DC_subdom"/>
</dbReference>
<evidence type="ECO:0000256" key="1">
    <source>
        <dbReference type="SAM" id="MobiDB-lite"/>
    </source>
</evidence>
<feature type="transmembrane region" description="Helical" evidence="2">
    <location>
        <begin position="12"/>
        <end position="32"/>
    </location>
</feature>
<dbReference type="Gene3D" id="1.20.1640.10">
    <property type="entry name" value="Multidrug efflux transporter AcrB transmembrane domain"/>
    <property type="match status" value="2"/>
</dbReference>
<keyword evidence="2" id="KW-1133">Transmembrane helix</keyword>
<dbReference type="PRINTS" id="PR00702">
    <property type="entry name" value="ACRIFLAVINRP"/>
</dbReference>